<evidence type="ECO:0000313" key="3">
    <source>
        <dbReference type="Proteomes" id="UP000198670"/>
    </source>
</evidence>
<evidence type="ECO:0000313" key="2">
    <source>
        <dbReference type="EMBL" id="SFH87574.1"/>
    </source>
</evidence>
<dbReference type="Pfam" id="PF00480">
    <property type="entry name" value="ROK"/>
    <property type="match status" value="1"/>
</dbReference>
<gene>
    <name evidence="2" type="ORF">SAMN05444682_101536</name>
</gene>
<dbReference type="AlphaFoldDB" id="A0A1I3DLG0"/>
<dbReference type="PANTHER" id="PTHR18964">
    <property type="entry name" value="ROK (REPRESSOR, ORF, KINASE) FAMILY"/>
    <property type="match status" value="1"/>
</dbReference>
<dbReference type="OrthoDB" id="9810372at2"/>
<dbReference type="PROSITE" id="PS01125">
    <property type="entry name" value="ROK"/>
    <property type="match status" value="1"/>
</dbReference>
<accession>A0A1I3DLG0</accession>
<dbReference type="InterPro" id="IPR000600">
    <property type="entry name" value="ROK"/>
</dbReference>
<sequence>MKYAIAIDVGGTRIKYALVNRSGAIEYESIKAVNASGEHPQVTDSLKQIVADLQNRAAAANGSVVGVGIGVPSIVDQGVVLFANNLPELNDVNLESLINNFSQLPVYVANDADLMGLGEVRYGTSEDISDAVFLTVGTGIGGALILNKQLYGGYKHRGGELGHIIIDHLGVPCSCGARGCLEAYASVTALTNQYRDLLIAAKKPLPAVVDGQYVFNRYLASEKEAVAALQQHVGYLAAGIVSLIHVFAPQRVIIGGGISEAGDAYIDPIRQRVYASAMKESSCFTRIVAASRGNKAGFLGAATLVFG</sequence>
<dbReference type="Gene3D" id="3.30.420.40">
    <property type="match status" value="2"/>
</dbReference>
<proteinExistence type="inferred from homology"/>
<dbReference type="Proteomes" id="UP000198670">
    <property type="component" value="Unassembled WGS sequence"/>
</dbReference>
<dbReference type="GO" id="GO:0016301">
    <property type="term" value="F:kinase activity"/>
    <property type="evidence" value="ECO:0007669"/>
    <property type="project" value="UniProtKB-KW"/>
</dbReference>
<organism evidence="2 3">
    <name type="scientific">Parapedobacter indicus</name>
    <dbReference type="NCBI Taxonomy" id="1477437"/>
    <lineage>
        <taxon>Bacteria</taxon>
        <taxon>Pseudomonadati</taxon>
        <taxon>Bacteroidota</taxon>
        <taxon>Sphingobacteriia</taxon>
        <taxon>Sphingobacteriales</taxon>
        <taxon>Sphingobacteriaceae</taxon>
        <taxon>Parapedobacter</taxon>
    </lineage>
</organism>
<dbReference type="InterPro" id="IPR049874">
    <property type="entry name" value="ROK_cs"/>
</dbReference>
<comment type="similarity">
    <text evidence="1">Belongs to the ROK (NagC/XylR) family.</text>
</comment>
<dbReference type="PANTHER" id="PTHR18964:SF149">
    <property type="entry name" value="BIFUNCTIONAL UDP-N-ACETYLGLUCOSAMINE 2-EPIMERASE_N-ACETYLMANNOSAMINE KINASE"/>
    <property type="match status" value="1"/>
</dbReference>
<dbReference type="STRING" id="1477437.SAMN05444682_101536"/>
<keyword evidence="3" id="KW-1185">Reference proteome</keyword>
<dbReference type="InterPro" id="IPR043129">
    <property type="entry name" value="ATPase_NBD"/>
</dbReference>
<name>A0A1I3DLG0_9SPHI</name>
<protein>
    <submittedName>
        <fullName evidence="2">Glucokinase</fullName>
    </submittedName>
</protein>
<evidence type="ECO:0000256" key="1">
    <source>
        <dbReference type="ARBA" id="ARBA00006479"/>
    </source>
</evidence>
<dbReference type="RefSeq" id="WP_090623841.1">
    <property type="nucleotide sequence ID" value="NZ_FOQO01000001.1"/>
</dbReference>
<keyword evidence="2" id="KW-0418">Kinase</keyword>
<keyword evidence="2" id="KW-0808">Transferase</keyword>
<dbReference type="SUPFAM" id="SSF53067">
    <property type="entry name" value="Actin-like ATPase domain"/>
    <property type="match status" value="1"/>
</dbReference>
<reference evidence="2 3" key="1">
    <citation type="submission" date="2016-10" db="EMBL/GenBank/DDBJ databases">
        <authorList>
            <person name="de Groot N.N."/>
        </authorList>
    </citation>
    <scope>NUCLEOTIDE SEQUENCE [LARGE SCALE GENOMIC DNA]</scope>
    <source>
        <strain evidence="2 3">RK1</strain>
    </source>
</reference>
<dbReference type="EMBL" id="FOQO01000001">
    <property type="protein sequence ID" value="SFH87574.1"/>
    <property type="molecule type" value="Genomic_DNA"/>
</dbReference>